<evidence type="ECO:0000313" key="1">
    <source>
        <dbReference type="EMBL" id="CDG22238.1"/>
    </source>
</evidence>
<dbReference type="GO" id="GO:0019441">
    <property type="term" value="P:L-tryptophan catabolic process to kynurenine"/>
    <property type="evidence" value="ECO:0007669"/>
    <property type="project" value="InterPro"/>
</dbReference>
<dbReference type="Proteomes" id="UP000032735">
    <property type="component" value="Chromosome"/>
</dbReference>
<name>A0A068R4Z7_9GAMM</name>
<dbReference type="KEGG" id="xpo:XPG1_2586"/>
<dbReference type="InterPro" id="IPR037175">
    <property type="entry name" value="KFase_sf"/>
</dbReference>
<dbReference type="EMBL" id="FO704551">
    <property type="protein sequence ID" value="CDG22238.1"/>
    <property type="molecule type" value="Genomic_DNA"/>
</dbReference>
<dbReference type="AlphaFoldDB" id="A0A068R4Z7"/>
<reference evidence="1 2" key="1">
    <citation type="submission" date="2013-07" db="EMBL/GenBank/DDBJ databases">
        <authorList>
            <person name="Genoscope - CEA"/>
        </authorList>
    </citation>
    <scope>NUCLEOTIDE SEQUENCE [LARGE SCALE GENOMIC DNA]</scope>
    <source>
        <strain evidence="1 2">G6</strain>
    </source>
</reference>
<protein>
    <submittedName>
        <fullName evidence="1">Putative Cyclase family protein</fullName>
    </submittedName>
</protein>
<proteinExistence type="predicted"/>
<keyword evidence="2" id="KW-1185">Reference proteome</keyword>
<organism evidence="1 2">
    <name type="scientific">Xenorhabdus poinarii G6</name>
    <dbReference type="NCBI Taxonomy" id="1354304"/>
    <lineage>
        <taxon>Bacteria</taxon>
        <taxon>Pseudomonadati</taxon>
        <taxon>Pseudomonadota</taxon>
        <taxon>Gammaproteobacteria</taxon>
        <taxon>Enterobacterales</taxon>
        <taxon>Morganellaceae</taxon>
        <taxon>Xenorhabdus</taxon>
    </lineage>
</organism>
<dbReference type="STRING" id="1354304.XPG1_2586"/>
<dbReference type="OrthoDB" id="7067800at2"/>
<dbReference type="RefSeq" id="WP_052708303.1">
    <property type="nucleotide sequence ID" value="NZ_FO704551.1"/>
</dbReference>
<evidence type="ECO:0000313" key="2">
    <source>
        <dbReference type="Proteomes" id="UP000032735"/>
    </source>
</evidence>
<dbReference type="SUPFAM" id="SSF102198">
    <property type="entry name" value="Putative cyclase"/>
    <property type="match status" value="1"/>
</dbReference>
<sequence length="245" mass="27407">MKDYTCISTALYPGNGEPVSISVDTLDHIAGVAHLCKGFDISPEDWPDGYGISNEIVTLSTHQGTHIDAPLHYSPDASDIVAADINHFIGQAVIFTDRISCGSEIEIDWLEYLQRLDHYAEHAHAVFFITGAYERYGEPSYFTEFKGIPVRYVEAALDRGYTLIGTDAFSIDPPFAVMSRAYIETKDPTRLWPAHVLGRKRPYYQIERLANLQNFEAAKLVDFIALPIKLHCGAAWARAVARIIE</sequence>
<gene>
    <name evidence="1" type="ORF">XPG1_2586</name>
</gene>
<dbReference type="HOGENOM" id="CLU_030671_3_3_6"/>
<dbReference type="GO" id="GO:0004061">
    <property type="term" value="F:arylformamidase activity"/>
    <property type="evidence" value="ECO:0007669"/>
    <property type="project" value="InterPro"/>
</dbReference>
<dbReference type="InterPro" id="IPR007325">
    <property type="entry name" value="KFase/CYL"/>
</dbReference>
<dbReference type="Pfam" id="PF04199">
    <property type="entry name" value="Cyclase"/>
    <property type="match status" value="1"/>
</dbReference>
<accession>A0A068R4Z7</accession>
<dbReference type="Gene3D" id="3.50.30.50">
    <property type="entry name" value="Putative cyclase"/>
    <property type="match status" value="1"/>
</dbReference>